<dbReference type="GeneID" id="89508737"/>
<dbReference type="AlphaFoldDB" id="A0A1M5Z3J3"/>
<name>A0A1M5Z3J3_BUTFI</name>
<dbReference type="STRING" id="1121131.SAMN02745229_01975"/>
<dbReference type="InterPro" id="IPR011658">
    <property type="entry name" value="PA14_dom"/>
</dbReference>
<keyword evidence="2" id="KW-1133">Transmembrane helix</keyword>
<feature type="region of interest" description="Disordered" evidence="1">
    <location>
        <begin position="768"/>
        <end position="813"/>
    </location>
</feature>
<keyword evidence="2" id="KW-0812">Transmembrane</keyword>
<dbReference type="PROSITE" id="PS51820">
    <property type="entry name" value="PA14"/>
    <property type="match status" value="1"/>
</dbReference>
<dbReference type="Gene3D" id="2.60.40.3050">
    <property type="match status" value="2"/>
</dbReference>
<dbReference type="PANTHER" id="PTHR31137">
    <property type="entry name" value="PROTEIN PSIB-RELATED-RELATED"/>
    <property type="match status" value="1"/>
</dbReference>
<organism evidence="4 5">
    <name type="scientific">Butyrivibrio fibrisolvens DSM 3071</name>
    <dbReference type="NCBI Taxonomy" id="1121131"/>
    <lineage>
        <taxon>Bacteria</taxon>
        <taxon>Bacillati</taxon>
        <taxon>Bacillota</taxon>
        <taxon>Clostridia</taxon>
        <taxon>Lachnospirales</taxon>
        <taxon>Lachnospiraceae</taxon>
        <taxon>Butyrivibrio</taxon>
    </lineage>
</organism>
<feature type="compositionally biased region" description="Pro residues" evidence="1">
    <location>
        <begin position="774"/>
        <end position="785"/>
    </location>
</feature>
<dbReference type="InterPro" id="IPR037524">
    <property type="entry name" value="PA14/GLEYA"/>
</dbReference>
<dbReference type="EMBL" id="FQXK01000015">
    <property type="protein sequence ID" value="SHI18800.1"/>
    <property type="molecule type" value="Genomic_DNA"/>
</dbReference>
<dbReference type="InterPro" id="IPR038174">
    <property type="entry name" value="Strep_pil_link_sf"/>
</dbReference>
<keyword evidence="5" id="KW-1185">Reference proteome</keyword>
<feature type="compositionally biased region" description="Acidic residues" evidence="1">
    <location>
        <begin position="43"/>
        <end position="58"/>
    </location>
</feature>
<feature type="transmembrane region" description="Helical" evidence="2">
    <location>
        <begin position="856"/>
        <end position="876"/>
    </location>
</feature>
<feature type="region of interest" description="Disordered" evidence="1">
    <location>
        <begin position="180"/>
        <end position="207"/>
    </location>
</feature>
<evidence type="ECO:0000259" key="3">
    <source>
        <dbReference type="PROSITE" id="PS51820"/>
    </source>
</evidence>
<protein>
    <submittedName>
        <fullName evidence="4">Fibro-slime domain-containing protein/pilin isopeptide linkage domain-containing protein</fullName>
    </submittedName>
</protein>
<dbReference type="InterPro" id="IPR051154">
    <property type="entry name" value="Prespore-cell_inducing_factor"/>
</dbReference>
<evidence type="ECO:0000313" key="5">
    <source>
        <dbReference type="Proteomes" id="UP000184278"/>
    </source>
</evidence>
<sequence>MKSRLVKHLCSGAIAATVLFQIMGRTGITTYAEMGEDQQVAEAIDENGENDTDSDNNGDDIASNDEHGNDNLGDDNNGNEEGNDENNDTDDGGIDEGETDDADISETEDDTDVEDELDTEETDDEENVTDPSEDDAEESEADTITIFYMAGEGGTLENLPAGENVLTEVVILPEDEELAADEQADEESLSGDDTQEDEAQPEESVDEDVDIVGATAASLEDYEFVNWTLELDDSIVSTSETLLPSIEDLKALPEGTEQVTFVANFEEAESEYKAAEFIPTVHMSLAGRELVSGEFEFLMVATDIDGNELAGGYSKKAYNDASGNVEFPVISYDEPGTYYYRITQINDGKAGVTYDSTYYSLRVYVSMDSEDETVLKANAAYFKNSNAVPISVRMYDYDETPINDGHSLKFSDGGNKKFKPFNYYVGKQKGVYQGIVATTLGEDGYPYLNSSTTSSSESLSYLFNANTNGVVSSNENAVLYHADGNGTYLYSSNSFYPFGAKDYLFGVMTQTAFTIPEDGIANGKDMTYTFSGDDDVWVYVDGKLVIDLGGIHDAYGAQVNFNTGAITYFNPSAGGDAPSNSYISNLSEVFPGGWKDGKIHEIKIFYFERGKYLSNYTSVFNFDLVAIFANTYVETQKEIVPVKTTITGDKKLTGRDLAEGEFTFLLYETGSDFVVSDTDAPLYTAVNKADGSFAFDEIEYKEAGDHYYVVKEQIPEGAVLNEDGSYTYNDVTYDASQINVTVTVTANTDGELSLQMTTSSAVAFTNTYKTPDVPVTPPSDPPVTPEDPQTPSTPSTPSETPSQTPTQVGAPPIAMTDEGTEVEEPEVLGETRLAVTDESSVLGESRNHNTGDDFNITKNIIIILAASAAISLLVFVSKKRRAN</sequence>
<proteinExistence type="predicted"/>
<dbReference type="NCBIfam" id="TIGR03786">
    <property type="entry name" value="strep_pil_rpt"/>
    <property type="match status" value="1"/>
</dbReference>
<evidence type="ECO:0000256" key="2">
    <source>
        <dbReference type="SAM" id="Phobius"/>
    </source>
</evidence>
<dbReference type="OrthoDB" id="9816455at2"/>
<feature type="region of interest" description="Disordered" evidence="1">
    <location>
        <begin position="37"/>
        <end position="140"/>
    </location>
</feature>
<feature type="domain" description="PA14" evidence="3">
    <location>
        <begin position="454"/>
        <end position="640"/>
    </location>
</feature>
<dbReference type="PANTHER" id="PTHR31137:SF5">
    <property type="entry name" value="PROTEIN PSIQ-RELATED"/>
    <property type="match status" value="1"/>
</dbReference>
<dbReference type="Pfam" id="PF12892">
    <property type="entry name" value="FctA"/>
    <property type="match status" value="2"/>
</dbReference>
<dbReference type="GO" id="GO:0005576">
    <property type="term" value="C:extracellular region"/>
    <property type="evidence" value="ECO:0007669"/>
    <property type="project" value="TreeGrafter"/>
</dbReference>
<reference evidence="5" key="1">
    <citation type="submission" date="2016-11" db="EMBL/GenBank/DDBJ databases">
        <authorList>
            <person name="Varghese N."/>
            <person name="Submissions S."/>
        </authorList>
    </citation>
    <scope>NUCLEOTIDE SEQUENCE [LARGE SCALE GENOMIC DNA]</scope>
    <source>
        <strain evidence="5">DSM 3071</strain>
    </source>
</reference>
<gene>
    <name evidence="4" type="ORF">SAMN02745229_01975</name>
</gene>
<dbReference type="Proteomes" id="UP000184278">
    <property type="component" value="Unassembled WGS sequence"/>
</dbReference>
<dbReference type="RefSeq" id="WP_073387383.1">
    <property type="nucleotide sequence ID" value="NZ_FQXK01000015.1"/>
</dbReference>
<feature type="compositionally biased region" description="Low complexity" evidence="1">
    <location>
        <begin position="786"/>
        <end position="807"/>
    </location>
</feature>
<accession>A0A1M5Z3J3</accession>
<keyword evidence="2" id="KW-0472">Membrane</keyword>
<dbReference type="Pfam" id="PF07691">
    <property type="entry name" value="PA14"/>
    <property type="match status" value="1"/>
</dbReference>
<feature type="compositionally biased region" description="Acidic residues" evidence="1">
    <location>
        <begin position="77"/>
        <end position="140"/>
    </location>
</feature>
<evidence type="ECO:0000256" key="1">
    <source>
        <dbReference type="SAM" id="MobiDB-lite"/>
    </source>
</evidence>
<dbReference type="InterPro" id="IPR022464">
    <property type="entry name" value="Strep_pil_isopept_link"/>
</dbReference>
<evidence type="ECO:0000313" key="4">
    <source>
        <dbReference type="EMBL" id="SHI18800.1"/>
    </source>
</evidence>